<keyword evidence="2" id="KW-0472">Membrane</keyword>
<dbReference type="Proteomes" id="UP000631535">
    <property type="component" value="Unassembled WGS sequence"/>
</dbReference>
<name>A0ABQ2MHY0_9ACTN</name>
<feature type="domain" description="DUF6286" evidence="3">
    <location>
        <begin position="118"/>
        <end position="222"/>
    </location>
</feature>
<evidence type="ECO:0000313" key="5">
    <source>
        <dbReference type="Proteomes" id="UP000631535"/>
    </source>
</evidence>
<feature type="transmembrane region" description="Helical" evidence="2">
    <location>
        <begin position="109"/>
        <end position="129"/>
    </location>
</feature>
<dbReference type="EMBL" id="BMMP01000010">
    <property type="protein sequence ID" value="GGO51729.1"/>
    <property type="molecule type" value="Genomic_DNA"/>
</dbReference>
<feature type="region of interest" description="Disordered" evidence="1">
    <location>
        <begin position="1"/>
        <end position="43"/>
    </location>
</feature>
<protein>
    <recommendedName>
        <fullName evidence="3">DUF6286 domain-containing protein</fullName>
    </recommendedName>
</protein>
<comment type="caution">
    <text evidence="4">The sequence shown here is derived from an EMBL/GenBank/DDBJ whole genome shotgun (WGS) entry which is preliminary data.</text>
</comment>
<keyword evidence="2" id="KW-1133">Transmembrane helix</keyword>
<evidence type="ECO:0000313" key="4">
    <source>
        <dbReference type="EMBL" id="GGO51729.1"/>
    </source>
</evidence>
<sequence length="227" mass="23897">MSDERTQQMPTLEKTPPAAQSGGGGGGHLEQAASAAAYDPGGSGETASRAGRFWSLRRVPAGIVALLAAALAGVLLYDVAAVRAGEPAMGWRRTLADELAGTAVNDAKVLAAACVVTLLGVWLITLAVTPGRRGLLPMRREHPHVRAGLERSAAGLVLRDRAMQVTGVQSVDVSVGRRKVRAHARAHFRDLHEVRGDLDSALAEGIRQLGLARQPGLSVHVRRPKRG</sequence>
<proteinExistence type="predicted"/>
<dbReference type="Pfam" id="PF19803">
    <property type="entry name" value="DUF6286"/>
    <property type="match status" value="1"/>
</dbReference>
<evidence type="ECO:0000256" key="1">
    <source>
        <dbReference type="SAM" id="MobiDB-lite"/>
    </source>
</evidence>
<dbReference type="InterPro" id="IPR046253">
    <property type="entry name" value="DUF6286"/>
</dbReference>
<keyword evidence="2" id="KW-0812">Transmembrane</keyword>
<accession>A0ABQ2MHY0</accession>
<evidence type="ECO:0000259" key="3">
    <source>
        <dbReference type="Pfam" id="PF19803"/>
    </source>
</evidence>
<keyword evidence="5" id="KW-1185">Reference proteome</keyword>
<reference evidence="5" key="1">
    <citation type="journal article" date="2019" name="Int. J. Syst. Evol. Microbiol.">
        <title>The Global Catalogue of Microorganisms (GCM) 10K type strain sequencing project: providing services to taxonomists for standard genome sequencing and annotation.</title>
        <authorList>
            <consortium name="The Broad Institute Genomics Platform"/>
            <consortium name="The Broad Institute Genome Sequencing Center for Infectious Disease"/>
            <person name="Wu L."/>
            <person name="Ma J."/>
        </authorList>
    </citation>
    <scope>NUCLEOTIDE SEQUENCE [LARGE SCALE GENOMIC DNA]</scope>
    <source>
        <strain evidence="5">CGMCC 4.7178</strain>
    </source>
</reference>
<feature type="transmembrane region" description="Helical" evidence="2">
    <location>
        <begin position="59"/>
        <end position="77"/>
    </location>
</feature>
<evidence type="ECO:0000256" key="2">
    <source>
        <dbReference type="SAM" id="Phobius"/>
    </source>
</evidence>
<gene>
    <name evidence="4" type="ORF">GCM10012287_34430</name>
</gene>
<organism evidence="4 5">
    <name type="scientific">Streptomyces daqingensis</name>
    <dbReference type="NCBI Taxonomy" id="1472640"/>
    <lineage>
        <taxon>Bacteria</taxon>
        <taxon>Bacillati</taxon>
        <taxon>Actinomycetota</taxon>
        <taxon>Actinomycetes</taxon>
        <taxon>Kitasatosporales</taxon>
        <taxon>Streptomycetaceae</taxon>
        <taxon>Streptomyces</taxon>
    </lineage>
</organism>